<organism evidence="1 2">
    <name type="scientific">Albimonas donghaensis</name>
    <dbReference type="NCBI Taxonomy" id="356660"/>
    <lineage>
        <taxon>Bacteria</taxon>
        <taxon>Pseudomonadati</taxon>
        <taxon>Pseudomonadota</taxon>
        <taxon>Alphaproteobacteria</taxon>
        <taxon>Rhodobacterales</taxon>
        <taxon>Paracoccaceae</taxon>
        <taxon>Albimonas</taxon>
    </lineage>
</organism>
<dbReference type="OrthoDB" id="9801517at2"/>
<dbReference type="Pfam" id="PF13279">
    <property type="entry name" value="4HBT_2"/>
    <property type="match status" value="1"/>
</dbReference>
<accession>A0A1H3DU32</accession>
<protein>
    <submittedName>
        <fullName evidence="1">Acyl-CoA thioesterase FadM</fullName>
    </submittedName>
</protein>
<dbReference type="CDD" id="cd00586">
    <property type="entry name" value="4HBT"/>
    <property type="match status" value="1"/>
</dbReference>
<keyword evidence="2" id="KW-1185">Reference proteome</keyword>
<dbReference type="Gene3D" id="3.10.129.10">
    <property type="entry name" value="Hotdog Thioesterase"/>
    <property type="match status" value="1"/>
</dbReference>
<gene>
    <name evidence="1" type="ORF">SAMN05444336_108152</name>
</gene>
<dbReference type="STRING" id="356660.SAMN05444336_108152"/>
<dbReference type="InterPro" id="IPR029069">
    <property type="entry name" value="HotDog_dom_sf"/>
</dbReference>
<dbReference type="EMBL" id="FNMZ01000008">
    <property type="protein sequence ID" value="SDX69926.1"/>
    <property type="molecule type" value="Genomic_DNA"/>
</dbReference>
<dbReference type="SUPFAM" id="SSF54637">
    <property type="entry name" value="Thioesterase/thiol ester dehydrase-isomerase"/>
    <property type="match status" value="1"/>
</dbReference>
<proteinExistence type="predicted"/>
<reference evidence="1 2" key="1">
    <citation type="submission" date="2016-10" db="EMBL/GenBank/DDBJ databases">
        <authorList>
            <person name="de Groot N.N."/>
        </authorList>
    </citation>
    <scope>NUCLEOTIDE SEQUENCE [LARGE SCALE GENOMIC DNA]</scope>
    <source>
        <strain evidence="1 2">DSM 17890</strain>
    </source>
</reference>
<dbReference type="Proteomes" id="UP000199118">
    <property type="component" value="Unassembled WGS sequence"/>
</dbReference>
<evidence type="ECO:0000313" key="1">
    <source>
        <dbReference type="EMBL" id="SDX69926.1"/>
    </source>
</evidence>
<dbReference type="AlphaFoldDB" id="A0A1H3DU32"/>
<name>A0A1H3DU32_9RHOB</name>
<sequence length="146" mass="15924">MVSVMESLDLADRASFDLFTEERLRIADLDMNGHVNNVAVIQLMENARNLLLATRTPLTRGPKRTFMLVRFEVDFRGELFHPGAPEAACRLLKLGSKSLTLGQAVFDGARATATGQAVIVNVDRITGRATPFSVEARAALEALLPS</sequence>
<evidence type="ECO:0000313" key="2">
    <source>
        <dbReference type="Proteomes" id="UP000199118"/>
    </source>
</evidence>